<feature type="non-terminal residue" evidence="2">
    <location>
        <position position="3648"/>
    </location>
</feature>
<dbReference type="Pfam" id="PF05594">
    <property type="entry name" value="Fil_haemagg"/>
    <property type="match status" value="21"/>
</dbReference>
<dbReference type="InterPro" id="IPR008619">
    <property type="entry name" value="Filamentous_hemagglutn_rpt"/>
</dbReference>
<dbReference type="Proteomes" id="UP000247540">
    <property type="component" value="Unassembled WGS sequence"/>
</dbReference>
<comment type="caution">
    <text evidence="2">The sequence shown here is derived from an EMBL/GenBank/DDBJ whole genome shotgun (WGS) entry which is preliminary data.</text>
</comment>
<sequence length="3648" mass="356129">MLGEKGTVVSGGDLRIAAGDLSAREAILVAGGDMQVGAAATHLENAHVSSGRDLQIESVSDAALAGAQISSAGDLSVRTAGQVLASGATLVAQDAVDIGARGIALAGGAVSGRSIRLDAADAQLDNRGGRVVASGVGPRSLVVRARDIDNADGVLATAGDASVAATSGAIRNVGGTLRANGELSLEASAIANDRGTIGSGGSLAFAGAELSNRGGTIATGQDLQIDVGSAKTAGGTLTAGKNLSIRAGVLEAAQARMGSGGDMNIAVAGNADLTQAVVASGRDLDLQATAIQADGARIAADGRAAIRTDTLRGGAWSAQGTLDVNATGMVDVSGGALVAGSVLQVRSNGLDTSSAQVGAGTVVLDAGQGRLRNHQGRIVATQAGRGSLTLRARQIDNGGGTISTAGDALVSAGAGAFDNTRGVLQAGGVLQLTASQLLNRGGSVGTGGSLALRSGAFDNAGGVVSAGGDLLVDTNGQTLDNTGGRLMAQGALALRAGAGTIASAGGVIAADRDVRIQAGQLDVSGGRVSGGRGVDLQVRGQLRAADATLASGHDLTIRAADIRASGAGVDAAGALDLRSDGVLDISSARIAVQGAGAQAVDVRGTQVDARGVRIRADADLKLNATGMLDAAGADIAAVGASQIAAGTALTLTGARVVADGANRVSAERVSARGASLSGRGMLDIQATSGAAELSAAELRSGGALQVAAQGIALDGARVAAVGDVSLDAGAQTLTAGNATVRSRDGAIHARAGAIQAASAPPPPSAALPGFLAATDILLQSGGAIDLSSGTAAAGRNLVVQAQGAVTSRGGLLAARGTATVTGTSLDNTGGVVDATQALTLETGGGAVVNNGGRIATRAALVLNPQSGAALAALENRGGAIESGAALDIRAGRTDNRGGTLSAAGALGLRGGAVDNTGGRIAGAGDVRIDTAGAAFQGAGGRVSSQDGRIDLNAGALDLRQAQMGARKDIAIDNAGTSGRVEAQGARLVASEGALSMRLDASSTGFDDAVLQAGGAVALTAQDSTLRRARIDSGADVRLSTGALQAAGLKATAQDALRIDARGAADLQGSAMAATTTASVVATRGIAIDRGRVEAGRVTALAGAGMLTMAGATVTVTGADSATAAVPAVELRGQGVDHRGAHTRSGGDLVIDAGSAALDNQEGEVLAAGSASLNSHGLDNRAGAIASNGDLVVLANVAPALAAGTGRLDNRAGSIRSAQGNVRLDAGDVLNDAASGTGGRIASAGDLSVAAAGVVTNRAGSLGAGRDLSVVAGGGLDNRAGTVGAGRNAALDVASLDNRGGLVGGNASVQAVARDAGIDNREGTLQSGQGMTLRAAGDIGNAQGKIQSGAGVDVTGRAFDNRAGSVTGQGSVAVTSTSWLGARGQVAAGGNLSLDAQGGALDMQDGTLDAQAALALRSGSADISRLKATAGGALRISAADLAAGNARLQSGASVAVNASGRLAADGVGIAAHDAVSIQAAQASLQHASVTADASVSVRADDVSLQAANVASQGDVDIVAGRDLDLRSASVRAGQDLSATGATAPGAATQTSGAELMAGRDLTVGVSGSVDFSAPDFRYQFGRDLDVRAQGIRTAGTTLSARNLRLDAGGGMLDNTGGSLNASGTLEARGAGIGNQGGAMAANDGIVVDAGSGALVNASGKIYSVQGAARVAGASIDNRGGTLSAATDLAVAGGSLDNRGGSAVAGNALTVALGGALDNSGGGRIVANTGNLGVTAQGVDNQAGTLSAGAALRLDAGTGTVRNADGAIAAAGKVEVAGAALDNQRGSILGGGGLHVGVQGAVDNRGGKLGSAQGDTTVRAASLDNSGGQTTGTDVVLAGSVRNVAGVVSGARSVRISGGGVVNDTGVIEAGAGGIVIDAGDNALSNRDSGGTRGIVTTGDLSLRAARIDNQGGYAGADGRIDAAAAGDLDNRGGVLLGLGNGTVSAHGTLDNRGGTVATGGALRLDAGRLLNSGGSSLVFAGGDLQVTADSIDNSGTRDGQYRHGLLAGGKLSVTAATLDNRGGAIVALGDAGITARTRLDNSAGGQIGGNRVTVDTADLVNTGGRIDGAERVVVRAPRFSADGVIASSGTLALTMDQDYTNTGTVSARGNLEISTTGRYTNQGTVSAEQDLALKAASLDNQAGGRIVSQRTTLDVAGTLANAGLINSTAGPTAITAGALDNTGRIYGDSVAIAAGSIANSGGAVIASRHGDLTLTGGVSNTGGAQLLSLGNLTVDGSLRNIGSAVSASGDLGVSGRLDNLNAGLVLGTETVSSTAPGAATLMPAGTTDRYNAGDVRYLDDDGGRYVMPSSRYPFDRFGAVARPPDAGLLCGTQEDPRCATAPSLRYADNDPVWDTFQVARPDYAGLTEPTPPAGPSCSSFQEGGSRPVRSTDGACGAYWSDKDAYDTAHDQRRADAGQRLDAALSAFNQDLAGRTFEDVYSIEVTGSTTTRTTVLASAPGRITAGGNITLGDGLNQDSVILAGGALSGGSVQNLATPGQQQVTESGRSRLSHLESCGLDHHCRRTDPWTPFTAAPTTTTHNLDVLQALGNTAAGSPPAADNPAPPAGQPAVVPRVGVALGASRPASGTGGPQANPGTFAPQGGSIHAVAQPLQVDGAVVVAAQNPGTPGVLDVGTTPAVGSTQLTTRPLRLDGPDRLTQGAAVDAPLPGSVIAAGARAVQAVAIEQVRSNFAQIAAARPVSQTVVGGTGDSPKAATLDGADPGAPAARGQVKSAGYTTVASGGRLGLPASQLFRAPSRPGAGYLVETDPAFTDERHYLDSDDYLAQLDLDPERSMKRYADGFGEQRLVDDQVMALSGRRFLDGYADSQAQYAALIDSGVAYAKEFQLTPGVALSATQMARLTTDIVWLETQTVRLPDGTTTQALVPRVYLRQPQNGDLQPSGALIAARDITLKTPGDIVNSASLHAYGGGTGSNAAGDNGQLRITAGNVANSGTLAGGAIAVRAQNDLGNLGGQILGQGAGSTIALSAGRDLVLQTTTQSSSAVTATSTSSRTNLDRIATVQGGSIDLQAARDLIARGATVGAIGDAAQHSGTLVASAGRDLVVGTVQERYQLGIANAGGPVVQGRGTAYSEAGTTPVGSALAAQADMSLAAGRQLGITGSAIAAVGNATLGGADVTIGAAADTRSVSLQAVSNHGYQNAAGSAQTAAGSRIGAGDDLRIVANGKAADGQGDIAIRGSSLSAGTGVLALQANRDIAIGTAGTATSRQTETYSKSSGLVSTATSRSQSHSDLQGVQGSSLDGKTVAIAAGRDLGVSGSSIVADRNASLFAGRDIAIAAARQTQTQTASASSSKSGVMSSGIGVTLGSQSQTINNQGASTTAVASTVGSIGGNVSIVAGNRVGIVGSDLVAPAGDIAIAGKSVAITEARDTASSQSRQTVKQSGLTLAVTAPAMAALQSAGGTLDASGNTKSSRMQALGMASAAMSANTAIGSLQGAGAAMEAGKSAGEVAKAAGAGVNITLGGSKSSSTTSQSSDTARASTLNAGGDIAIVATGAGKDSGITLQGVQADAGRDVDLKADGDINLLAARNDSEQHSGDNSSSASIGVGIALGPKLAYGVTAAASSARGQADGSDTGFTGTRIAAGHTARIDSGRDTTLRGATVAANTVTADIGGDLTVESLQDTARYDSKQ</sequence>
<dbReference type="GO" id="GO:0003824">
    <property type="term" value="F:catalytic activity"/>
    <property type="evidence" value="ECO:0007669"/>
    <property type="project" value="UniProtKB-ARBA"/>
</dbReference>
<reference evidence="2 3" key="1">
    <citation type="submission" date="2018-06" db="EMBL/GenBank/DDBJ databases">
        <title>Genomic Encyclopedia of Type Strains, Phase III (KMG-III): the genomes of soil and plant-associated and newly described type strains.</title>
        <authorList>
            <person name="Whitman W."/>
        </authorList>
    </citation>
    <scope>NUCLEOTIDE SEQUENCE [LARGE SCALE GENOMIC DNA]</scope>
    <source>
        <strain evidence="2 3">CECT 7646</strain>
    </source>
</reference>
<feature type="region of interest" description="Disordered" evidence="1">
    <location>
        <begin position="2579"/>
        <end position="2600"/>
    </location>
</feature>
<feature type="region of interest" description="Disordered" evidence="1">
    <location>
        <begin position="2366"/>
        <end position="2385"/>
    </location>
</feature>
<protein>
    <submittedName>
        <fullName evidence="2">Adhesin HecA-like repeat protein</fullName>
    </submittedName>
</protein>
<keyword evidence="3" id="KW-1185">Reference proteome</keyword>
<dbReference type="NCBIfam" id="TIGR01731">
    <property type="entry name" value="fil_hemag_20aa"/>
    <property type="match status" value="37"/>
</dbReference>
<dbReference type="OrthoDB" id="5666689at2"/>
<evidence type="ECO:0000313" key="2">
    <source>
        <dbReference type="EMBL" id="PYE75875.1"/>
    </source>
</evidence>
<dbReference type="InterPro" id="IPR025157">
    <property type="entry name" value="Hemagglutinin_rpt"/>
</dbReference>
<evidence type="ECO:0000313" key="3">
    <source>
        <dbReference type="Proteomes" id="UP000247540"/>
    </source>
</evidence>
<dbReference type="InterPro" id="IPR010069">
    <property type="entry name" value="CdiA_FHA1_rpt"/>
</dbReference>
<gene>
    <name evidence="2" type="ORF">DFQ15_11964</name>
</gene>
<dbReference type="RefSeq" id="WP_158529068.1">
    <property type="nucleotide sequence ID" value="NZ_QJTC01000019.1"/>
</dbReference>
<dbReference type="Pfam" id="PF13332">
    <property type="entry name" value="Fil_haemagg_2"/>
    <property type="match status" value="4"/>
</dbReference>
<organism evidence="2 3">
    <name type="scientific">Xylophilus ampelinus</name>
    <dbReference type="NCBI Taxonomy" id="54067"/>
    <lineage>
        <taxon>Bacteria</taxon>
        <taxon>Pseudomonadati</taxon>
        <taxon>Pseudomonadota</taxon>
        <taxon>Betaproteobacteria</taxon>
        <taxon>Burkholderiales</taxon>
        <taxon>Xylophilus</taxon>
    </lineage>
</organism>
<feature type="region of interest" description="Disordered" evidence="1">
    <location>
        <begin position="3221"/>
        <end position="3255"/>
    </location>
</feature>
<dbReference type="EMBL" id="QJTC01000019">
    <property type="protein sequence ID" value="PYE75875.1"/>
    <property type="molecule type" value="Genomic_DNA"/>
</dbReference>
<accession>A0A318SEP2</accession>
<evidence type="ECO:0000256" key="1">
    <source>
        <dbReference type="SAM" id="MobiDB-lite"/>
    </source>
</evidence>
<name>A0A318SEP2_9BURK</name>
<proteinExistence type="predicted"/>